<keyword evidence="2" id="KW-1185">Reference proteome</keyword>
<name>A0A016TVH0_9BILA</name>
<dbReference type="AlphaFoldDB" id="A0A016TVH0"/>
<sequence length="196" mass="22734">MPVLADFVTYASTSRYDEDEIEAFYMDLEFYREDHTFYKIIVGDSNAKIGSTPEDFHIGTHGLQWNEQGERLSEFIITTKIIHDNSAFQKPTSLRWTWDTPSGEYYNEIDHIIVIRRFCLTDLGVVPKFYTGADRRLPRARFFFSHKGKKAAKFKNRSLEPTNNRNLFTTIAPTLPGRYVSRMRMRSASSNAPSRG</sequence>
<dbReference type="OrthoDB" id="5873297at2759"/>
<accession>A0A016TVH0</accession>
<dbReference type="Proteomes" id="UP000024635">
    <property type="component" value="Unassembled WGS sequence"/>
</dbReference>
<dbReference type="InterPro" id="IPR036691">
    <property type="entry name" value="Endo/exonu/phosph_ase_sf"/>
</dbReference>
<dbReference type="STRING" id="53326.A0A016TVH0"/>
<gene>
    <name evidence="1" type="primary">Acey_s0072.g654</name>
    <name evidence="1" type="ORF">Y032_0072g654</name>
</gene>
<reference evidence="2" key="1">
    <citation type="journal article" date="2015" name="Nat. Genet.">
        <title>The genome and transcriptome of the zoonotic hookworm Ancylostoma ceylanicum identify infection-specific gene families.</title>
        <authorList>
            <person name="Schwarz E.M."/>
            <person name="Hu Y."/>
            <person name="Antoshechkin I."/>
            <person name="Miller M.M."/>
            <person name="Sternberg P.W."/>
            <person name="Aroian R.V."/>
        </authorList>
    </citation>
    <scope>NUCLEOTIDE SEQUENCE</scope>
    <source>
        <strain evidence="2">HY135</strain>
    </source>
</reference>
<organism evidence="1 2">
    <name type="scientific">Ancylostoma ceylanicum</name>
    <dbReference type="NCBI Taxonomy" id="53326"/>
    <lineage>
        <taxon>Eukaryota</taxon>
        <taxon>Metazoa</taxon>
        <taxon>Ecdysozoa</taxon>
        <taxon>Nematoda</taxon>
        <taxon>Chromadorea</taxon>
        <taxon>Rhabditida</taxon>
        <taxon>Rhabditina</taxon>
        <taxon>Rhabditomorpha</taxon>
        <taxon>Strongyloidea</taxon>
        <taxon>Ancylostomatidae</taxon>
        <taxon>Ancylostomatinae</taxon>
        <taxon>Ancylostoma</taxon>
    </lineage>
</organism>
<comment type="caution">
    <text evidence="1">The sequence shown here is derived from an EMBL/GenBank/DDBJ whole genome shotgun (WGS) entry which is preliminary data.</text>
</comment>
<protein>
    <submittedName>
        <fullName evidence="1">Uncharacterized protein</fullName>
    </submittedName>
</protein>
<dbReference type="Gene3D" id="3.60.10.10">
    <property type="entry name" value="Endonuclease/exonuclease/phosphatase"/>
    <property type="match status" value="1"/>
</dbReference>
<dbReference type="EMBL" id="JARK01001408">
    <property type="protein sequence ID" value="EYC07024.1"/>
    <property type="molecule type" value="Genomic_DNA"/>
</dbReference>
<evidence type="ECO:0000313" key="1">
    <source>
        <dbReference type="EMBL" id="EYC07024.1"/>
    </source>
</evidence>
<evidence type="ECO:0000313" key="2">
    <source>
        <dbReference type="Proteomes" id="UP000024635"/>
    </source>
</evidence>
<proteinExistence type="predicted"/>